<name>A0ACB9TUS9_HOLOL</name>
<sequence length="201" mass="23544">MSLIISKKLIEFSFKYRPSLYISIRNHWDKDYKPLAYPKTKAEREAAAAKYGLSISEYQVYPDDGAGLGDYPQVSTVSAAQRDAFYPWDYPELRRNYGEPFHRDFDLICEERYDLNAKHRTPGWLQWMQFILVLGGFLSIQYFFDRCKMFPGLLPKQYPLQGKIHYTFELDLSKPIHWGKKSINDCDPSDPFPAHANNNPK</sequence>
<gene>
    <name evidence="1" type="ORF">MML48_1g19429</name>
</gene>
<organism evidence="1 2">
    <name type="scientific">Holotrichia oblita</name>
    <name type="common">Chafer beetle</name>
    <dbReference type="NCBI Taxonomy" id="644536"/>
    <lineage>
        <taxon>Eukaryota</taxon>
        <taxon>Metazoa</taxon>
        <taxon>Ecdysozoa</taxon>
        <taxon>Arthropoda</taxon>
        <taxon>Hexapoda</taxon>
        <taxon>Insecta</taxon>
        <taxon>Pterygota</taxon>
        <taxon>Neoptera</taxon>
        <taxon>Endopterygota</taxon>
        <taxon>Coleoptera</taxon>
        <taxon>Polyphaga</taxon>
        <taxon>Scarabaeiformia</taxon>
        <taxon>Scarabaeidae</taxon>
        <taxon>Melolonthinae</taxon>
        <taxon>Holotrichia</taxon>
    </lineage>
</organism>
<accession>A0ACB9TUS9</accession>
<protein>
    <submittedName>
        <fullName evidence="1">Nadh-ubiquinone oxidoreductase ashi subunit</fullName>
    </submittedName>
</protein>
<dbReference type="EMBL" id="CM043015">
    <property type="protein sequence ID" value="KAI4470708.1"/>
    <property type="molecule type" value="Genomic_DNA"/>
</dbReference>
<evidence type="ECO:0000313" key="1">
    <source>
        <dbReference type="EMBL" id="KAI4470708.1"/>
    </source>
</evidence>
<dbReference type="Proteomes" id="UP001056778">
    <property type="component" value="Chromosome 1"/>
</dbReference>
<proteinExistence type="predicted"/>
<reference evidence="1" key="1">
    <citation type="submission" date="2022-04" db="EMBL/GenBank/DDBJ databases">
        <title>Chromosome-scale genome assembly of Holotrichia oblita Faldermann.</title>
        <authorList>
            <person name="Rongchong L."/>
        </authorList>
    </citation>
    <scope>NUCLEOTIDE SEQUENCE</scope>
    <source>
        <strain evidence="1">81SQS9</strain>
    </source>
</reference>
<evidence type="ECO:0000313" key="2">
    <source>
        <dbReference type="Proteomes" id="UP001056778"/>
    </source>
</evidence>
<keyword evidence="2" id="KW-1185">Reference proteome</keyword>
<comment type="caution">
    <text evidence="1">The sequence shown here is derived from an EMBL/GenBank/DDBJ whole genome shotgun (WGS) entry which is preliminary data.</text>
</comment>